<reference evidence="2" key="1">
    <citation type="submission" date="2023-06" db="EMBL/GenBank/DDBJ databases">
        <title>Male Hemibagrus guttatus genome.</title>
        <authorList>
            <person name="Bian C."/>
        </authorList>
    </citation>
    <scope>NUCLEOTIDE SEQUENCE</scope>
    <source>
        <strain evidence="2">Male_cb2023</strain>
        <tissue evidence="2">Muscle</tissue>
    </source>
</reference>
<protein>
    <recommendedName>
        <fullName evidence="1">Reverse transcriptase domain-containing protein</fullName>
    </recommendedName>
</protein>
<dbReference type="EMBL" id="JAUCMX010000016">
    <property type="protein sequence ID" value="KAK3520088.1"/>
    <property type="molecule type" value="Genomic_DNA"/>
</dbReference>
<dbReference type="SUPFAM" id="SSF56672">
    <property type="entry name" value="DNA/RNA polymerases"/>
    <property type="match status" value="1"/>
</dbReference>
<organism evidence="2 3">
    <name type="scientific">Hemibagrus guttatus</name>
    <dbReference type="NCBI Taxonomy" id="175788"/>
    <lineage>
        <taxon>Eukaryota</taxon>
        <taxon>Metazoa</taxon>
        <taxon>Chordata</taxon>
        <taxon>Craniata</taxon>
        <taxon>Vertebrata</taxon>
        <taxon>Euteleostomi</taxon>
        <taxon>Actinopterygii</taxon>
        <taxon>Neopterygii</taxon>
        <taxon>Teleostei</taxon>
        <taxon>Ostariophysi</taxon>
        <taxon>Siluriformes</taxon>
        <taxon>Bagridae</taxon>
        <taxon>Hemibagrus</taxon>
    </lineage>
</organism>
<evidence type="ECO:0000259" key="1">
    <source>
        <dbReference type="PROSITE" id="PS50878"/>
    </source>
</evidence>
<dbReference type="AlphaFoldDB" id="A0AAE0QH12"/>
<name>A0AAE0QH12_9TELE</name>
<dbReference type="InterPro" id="IPR043502">
    <property type="entry name" value="DNA/RNA_pol_sf"/>
</dbReference>
<dbReference type="Pfam" id="PF00078">
    <property type="entry name" value="RVT_1"/>
    <property type="match status" value="1"/>
</dbReference>
<dbReference type="PANTHER" id="PTHR47510">
    <property type="entry name" value="REVERSE TRANSCRIPTASE DOMAIN-CONTAINING PROTEIN"/>
    <property type="match status" value="1"/>
</dbReference>
<sequence>MTICSPHPDVAKQAKIPPPPCFTDGGEFYAGMTKECRRGKRIHRLGARSEEGIQKSEYQEGITGQVLKTCADQLAPVFTEIFNLSQEQSMIPTCFKQSTIFPVPKKPQPVCLNDYRPVPLTSVVMKCFETLIRDFITSSIPDTLDLLQFAYCSNHSTEDTIAHLHHTAQSHLDSRKGNYVKMLFVDYSSAINTIIPSILTTKLEILGLSLSLCRWISNFLTDRPQAILVSKHVSPSLTLSTGAPQGCVLSPLLYSLYTYDCVATSSSTIIEFVGQHCCDGPDLQQRRDSLPRGD</sequence>
<comment type="caution">
    <text evidence="2">The sequence shown here is derived from an EMBL/GenBank/DDBJ whole genome shotgun (WGS) entry which is preliminary data.</text>
</comment>
<evidence type="ECO:0000313" key="3">
    <source>
        <dbReference type="Proteomes" id="UP001274896"/>
    </source>
</evidence>
<evidence type="ECO:0000313" key="2">
    <source>
        <dbReference type="EMBL" id="KAK3520088.1"/>
    </source>
</evidence>
<feature type="domain" description="Reverse transcriptase" evidence="1">
    <location>
        <begin position="84"/>
        <end position="294"/>
    </location>
</feature>
<dbReference type="PROSITE" id="PS50878">
    <property type="entry name" value="RT_POL"/>
    <property type="match status" value="1"/>
</dbReference>
<proteinExistence type="predicted"/>
<dbReference type="Proteomes" id="UP001274896">
    <property type="component" value="Unassembled WGS sequence"/>
</dbReference>
<dbReference type="PANTHER" id="PTHR47510:SF3">
    <property type="entry name" value="ENDO_EXONUCLEASE_PHOSPHATASE DOMAIN-CONTAINING PROTEIN"/>
    <property type="match status" value="1"/>
</dbReference>
<gene>
    <name evidence="2" type="ORF">QTP70_013045</name>
</gene>
<keyword evidence="3" id="KW-1185">Reference proteome</keyword>
<accession>A0AAE0QH12</accession>
<dbReference type="InterPro" id="IPR000477">
    <property type="entry name" value="RT_dom"/>
</dbReference>